<feature type="domain" description="CdaR GGDEF-like" evidence="3">
    <location>
        <begin position="281"/>
        <end position="393"/>
    </location>
</feature>
<dbReference type="EMBL" id="JAOQJQ010000002">
    <property type="protein sequence ID" value="MCU6761821.1"/>
    <property type="molecule type" value="Genomic_DNA"/>
</dbReference>
<dbReference type="InterPro" id="IPR025736">
    <property type="entry name" value="PucR_C-HTH_dom"/>
</dbReference>
<comment type="similarity">
    <text evidence="1">Belongs to the CdaR family.</text>
</comment>
<dbReference type="Proteomes" id="UP001652442">
    <property type="component" value="Unassembled WGS sequence"/>
</dbReference>
<dbReference type="InterPro" id="IPR051448">
    <property type="entry name" value="CdaR-like_regulators"/>
</dbReference>
<dbReference type="InterPro" id="IPR042070">
    <property type="entry name" value="PucR_C-HTH_sf"/>
</dbReference>
<dbReference type="PANTHER" id="PTHR33744">
    <property type="entry name" value="CARBOHYDRATE DIACID REGULATOR"/>
    <property type="match status" value="1"/>
</dbReference>
<proteinExistence type="inferred from homology"/>
<keyword evidence="5" id="KW-1185">Reference proteome</keyword>
<gene>
    <name evidence="4" type="ORF">OCV88_05635</name>
</gene>
<dbReference type="RefSeq" id="WP_158424603.1">
    <property type="nucleotide sequence ID" value="NZ_JAOQJQ010000002.1"/>
</dbReference>
<organism evidence="4 5">
    <name type="scientific">Brotonthovivens ammoniilytica</name>
    <dbReference type="NCBI Taxonomy" id="2981725"/>
    <lineage>
        <taxon>Bacteria</taxon>
        <taxon>Bacillati</taxon>
        <taxon>Bacillota</taxon>
        <taxon>Clostridia</taxon>
        <taxon>Lachnospirales</taxon>
        <taxon>Lachnospiraceae</taxon>
        <taxon>Brotonthovivens</taxon>
    </lineage>
</organism>
<dbReference type="PANTHER" id="PTHR33744:SF15">
    <property type="entry name" value="CARBOHYDRATE DIACID REGULATOR"/>
    <property type="match status" value="1"/>
</dbReference>
<reference evidence="4 5" key="1">
    <citation type="journal article" date="2021" name="ISME Commun">
        <title>Automated analysis of genomic sequences facilitates high-throughput and comprehensive description of bacteria.</title>
        <authorList>
            <person name="Hitch T.C.A."/>
        </authorList>
    </citation>
    <scope>NUCLEOTIDE SEQUENCE [LARGE SCALE GENOMIC DNA]</scope>
    <source>
        <strain evidence="4 5">Sanger_109</strain>
    </source>
</reference>
<evidence type="ECO:0000256" key="1">
    <source>
        <dbReference type="ARBA" id="ARBA00006754"/>
    </source>
</evidence>
<dbReference type="Pfam" id="PF17853">
    <property type="entry name" value="GGDEF_2"/>
    <property type="match status" value="1"/>
</dbReference>
<evidence type="ECO:0000313" key="5">
    <source>
        <dbReference type="Proteomes" id="UP001652442"/>
    </source>
</evidence>
<sequence length="521" mass="59864">MKIHQILSNLTKYDFRIYGKEHLEDEICSIRFAAHPLTEFSGDILYICPSRFLQEQPAIHTGHFLCYGTPDSIPENLSKNLLVLLYSGPDDIHLVFNEIQPLISDSQKSNAALQMMTNAFFSDQGLQFMTDTAYQIFDNPVFVIDSSYKYLAISSGLGPDNDFVARENANGYIAEQGIRFIKESHLEEKLAKSGKAYYYNPLFHAGMMAAAVSIHGITIGKVMLYEKNHPLADTDGALLEQFSRFVAMELQKNQFFQQNKDIMYSYFLADLLDSKDINYPSIRDRLHTMGMDLKDDLYILTISASSYHHAAAKLEVIVSELNRILTGAIYAIYENSLVLLFSRARENTLTGREEEALASYLKENNLYAGISNFFTDLKGIRRFYLQAKCAAEIGNRLRERGPVFYYSDLYFYHIMEICEEKEKLQYFIHPAMMKLLYYDQEKNSELLNTMQIYLQNPGSTAKIASELHIHKNTLLYRMNKIKELTGCSLENGDEMMSLSFSYKIMRYLNMLPDSDHTAKQL</sequence>
<dbReference type="Gene3D" id="1.10.10.2840">
    <property type="entry name" value="PucR C-terminal helix-turn-helix domain"/>
    <property type="match status" value="1"/>
</dbReference>
<evidence type="ECO:0000259" key="2">
    <source>
        <dbReference type="Pfam" id="PF13556"/>
    </source>
</evidence>
<evidence type="ECO:0000259" key="3">
    <source>
        <dbReference type="Pfam" id="PF17853"/>
    </source>
</evidence>
<dbReference type="Pfam" id="PF13556">
    <property type="entry name" value="HTH_30"/>
    <property type="match status" value="1"/>
</dbReference>
<comment type="caution">
    <text evidence="4">The sequence shown here is derived from an EMBL/GenBank/DDBJ whole genome shotgun (WGS) entry which is preliminary data.</text>
</comment>
<name>A0ABT2TJG7_9FIRM</name>
<protein>
    <submittedName>
        <fullName evidence="4">Helix-turn-helix domain-containing protein</fullName>
    </submittedName>
</protein>
<accession>A0ABT2TJG7</accession>
<dbReference type="InterPro" id="IPR041522">
    <property type="entry name" value="CdaR_GGDEF"/>
</dbReference>
<feature type="domain" description="PucR C-terminal helix-turn-helix" evidence="2">
    <location>
        <begin position="446"/>
        <end position="503"/>
    </location>
</feature>
<evidence type="ECO:0000313" key="4">
    <source>
        <dbReference type="EMBL" id="MCU6761821.1"/>
    </source>
</evidence>